<protein>
    <submittedName>
        <fullName evidence="1">Uncharacterized protein</fullName>
    </submittedName>
</protein>
<accession>A0A9Q1B0Y9</accession>
<proteinExistence type="predicted"/>
<dbReference type="Proteomes" id="UP001142489">
    <property type="component" value="Unassembled WGS sequence"/>
</dbReference>
<evidence type="ECO:0000313" key="2">
    <source>
        <dbReference type="Proteomes" id="UP001142489"/>
    </source>
</evidence>
<feature type="non-terminal residue" evidence="1">
    <location>
        <position position="1"/>
    </location>
</feature>
<keyword evidence="2" id="KW-1185">Reference proteome</keyword>
<comment type="caution">
    <text evidence="1">The sequence shown here is derived from an EMBL/GenBank/DDBJ whole genome shotgun (WGS) entry which is preliminary data.</text>
</comment>
<organism evidence="1 2">
    <name type="scientific">Phrynocephalus forsythii</name>
    <dbReference type="NCBI Taxonomy" id="171643"/>
    <lineage>
        <taxon>Eukaryota</taxon>
        <taxon>Metazoa</taxon>
        <taxon>Chordata</taxon>
        <taxon>Craniata</taxon>
        <taxon>Vertebrata</taxon>
        <taxon>Euteleostomi</taxon>
        <taxon>Lepidosauria</taxon>
        <taxon>Squamata</taxon>
        <taxon>Bifurcata</taxon>
        <taxon>Unidentata</taxon>
        <taxon>Episquamata</taxon>
        <taxon>Toxicofera</taxon>
        <taxon>Iguania</taxon>
        <taxon>Acrodonta</taxon>
        <taxon>Agamidae</taxon>
        <taxon>Agaminae</taxon>
        <taxon>Phrynocephalus</taxon>
    </lineage>
</organism>
<evidence type="ECO:0000313" key="1">
    <source>
        <dbReference type="EMBL" id="KAJ7324895.1"/>
    </source>
</evidence>
<dbReference type="EMBL" id="JAPFRF010000008">
    <property type="protein sequence ID" value="KAJ7324895.1"/>
    <property type="molecule type" value="Genomic_DNA"/>
</dbReference>
<dbReference type="AlphaFoldDB" id="A0A9Q1B0Y9"/>
<name>A0A9Q1B0Y9_9SAUR</name>
<gene>
    <name evidence="1" type="ORF">JRQ81_017915</name>
</gene>
<sequence length="160" mass="18042">ITIIGMTADLTVVQKTITDTLHKEEKPQKVQNAKEVGCSQSAVSKHINRKLCGREKCGKKRCTSSRGDRSLERIVRKRSFKSVGDFHKEWTKAGVSASRTTTQRHILDMSFKCHITLVKPLLNIVAHWSRVLFSDESNFYISFGNQGPSVWKKNGEVPNA</sequence>
<reference evidence="1" key="1">
    <citation type="journal article" date="2023" name="DNA Res.">
        <title>Chromosome-level genome assembly of Phrynocephalus forsythii using third-generation DNA sequencing and Hi-C analysis.</title>
        <authorList>
            <person name="Qi Y."/>
            <person name="Zhao W."/>
            <person name="Zhao Y."/>
            <person name="Niu C."/>
            <person name="Cao S."/>
            <person name="Zhang Y."/>
        </authorList>
    </citation>
    <scope>NUCLEOTIDE SEQUENCE</scope>
    <source>
        <tissue evidence="1">Muscle</tissue>
    </source>
</reference>